<keyword evidence="2 5" id="KW-0378">Hydrolase</keyword>
<sequence length="339" mass="37435">MKQLFIKQILEALAVGDSFSKSTEFASREQIKSSFQSIDSLLLPSESLAHKDMRYGQVTDDTEQNIFLLEDYCKSGNITPEAAANSLIRWYKESAEPEKYIGPSSRKAILAIMDGMEISLAGTSGTSCGGIMRVPSAFLCSTDLNSLEKNIISTLLPTHNTNTAMEAAIGYGHALFAMTKEHTIDDIIQAAQMGCKIGRRINNEEMDLACVPSCQARLPVLLHFLPQFDSDDKLLDFLFYVFGTTISSCDVFIAAFSLFLWCRHDVYKAIRMSAMLGGDTDTIGCLAAVLCCCYGKGHNIPEQIVHTVVSVNNLQLDDLSTQIYQYRKNQNKAGKKDSL</sequence>
<keyword evidence="3" id="KW-0460">Magnesium</keyword>
<evidence type="ECO:0000256" key="2">
    <source>
        <dbReference type="ARBA" id="ARBA00022801"/>
    </source>
</evidence>
<keyword evidence="3" id="KW-0479">Metal-binding</keyword>
<feature type="binding site" evidence="3">
    <location>
        <position position="61"/>
    </location>
    <ligand>
        <name>Mg(2+)</name>
        <dbReference type="ChEBI" id="CHEBI:18420"/>
        <label>1</label>
    </ligand>
</feature>
<accession>A0A1M7CZN7</accession>
<dbReference type="EMBL" id="FRAC01000048">
    <property type="protein sequence ID" value="SHL72587.1"/>
    <property type="molecule type" value="Genomic_DNA"/>
</dbReference>
<dbReference type="PANTHER" id="PTHR16222">
    <property type="entry name" value="ADP-RIBOSYLGLYCOHYDROLASE"/>
    <property type="match status" value="1"/>
</dbReference>
<protein>
    <submittedName>
        <fullName evidence="5">ADP-ribosylglycohydrolase</fullName>
    </submittedName>
</protein>
<evidence type="ECO:0000256" key="1">
    <source>
        <dbReference type="ARBA" id="ARBA00010702"/>
    </source>
</evidence>
<keyword evidence="6" id="KW-1185">Reference proteome</keyword>
<evidence type="ECO:0000256" key="4">
    <source>
        <dbReference type="SAM" id="Phobius"/>
    </source>
</evidence>
<dbReference type="InterPro" id="IPR050792">
    <property type="entry name" value="ADP-ribosylglycohydrolase"/>
</dbReference>
<reference evidence="5 6" key="1">
    <citation type="submission" date="2016-11" db="EMBL/GenBank/DDBJ databases">
        <authorList>
            <person name="Jaros S."/>
            <person name="Januszkiewicz K."/>
            <person name="Wedrychowicz H."/>
        </authorList>
    </citation>
    <scope>NUCLEOTIDE SEQUENCE [LARGE SCALE GENOMIC DNA]</scope>
    <source>
        <strain evidence="5 6">DSM 15929</strain>
    </source>
</reference>
<dbReference type="GO" id="GO:0016787">
    <property type="term" value="F:hydrolase activity"/>
    <property type="evidence" value="ECO:0007669"/>
    <property type="project" value="UniProtKB-KW"/>
</dbReference>
<proteinExistence type="inferred from homology"/>
<feature type="binding site" evidence="3">
    <location>
        <position position="281"/>
    </location>
    <ligand>
        <name>Mg(2+)</name>
        <dbReference type="ChEBI" id="CHEBI:18420"/>
        <label>1</label>
    </ligand>
</feature>
<dbReference type="InterPro" id="IPR005502">
    <property type="entry name" value="Ribosyl_crysJ1"/>
</dbReference>
<dbReference type="Pfam" id="PF03747">
    <property type="entry name" value="ADP_ribosyl_GH"/>
    <property type="match status" value="1"/>
</dbReference>
<evidence type="ECO:0000256" key="3">
    <source>
        <dbReference type="PIRSR" id="PIRSR605502-1"/>
    </source>
</evidence>
<dbReference type="RefSeq" id="WP_073280438.1">
    <property type="nucleotide sequence ID" value="NZ_FRAC01000048.1"/>
</dbReference>
<dbReference type="GO" id="GO:0046872">
    <property type="term" value="F:metal ion binding"/>
    <property type="evidence" value="ECO:0007669"/>
    <property type="project" value="UniProtKB-KW"/>
</dbReference>
<dbReference type="Gene3D" id="1.10.4080.10">
    <property type="entry name" value="ADP-ribosylation/Crystallin J1"/>
    <property type="match status" value="1"/>
</dbReference>
<dbReference type="STRING" id="1121322.SAMN02745136_05561"/>
<dbReference type="InterPro" id="IPR036705">
    <property type="entry name" value="Ribosyl_crysJ1_sf"/>
</dbReference>
<feature type="transmembrane region" description="Helical" evidence="4">
    <location>
        <begin position="237"/>
        <end position="262"/>
    </location>
</feature>
<feature type="binding site" evidence="3">
    <location>
        <position position="279"/>
    </location>
    <ligand>
        <name>Mg(2+)</name>
        <dbReference type="ChEBI" id="CHEBI:18420"/>
        <label>1</label>
    </ligand>
</feature>
<feature type="binding site" evidence="3">
    <location>
        <position position="60"/>
    </location>
    <ligand>
        <name>Mg(2+)</name>
        <dbReference type="ChEBI" id="CHEBI:18420"/>
        <label>1</label>
    </ligand>
</feature>
<name>A0A1M7CZN7_9FIRM</name>
<feature type="binding site" evidence="3">
    <location>
        <position position="59"/>
    </location>
    <ligand>
        <name>Mg(2+)</name>
        <dbReference type="ChEBI" id="CHEBI:18420"/>
        <label>1</label>
    </ligand>
</feature>
<organism evidence="5 6">
    <name type="scientific">Anaerocolumna jejuensis DSM 15929</name>
    <dbReference type="NCBI Taxonomy" id="1121322"/>
    <lineage>
        <taxon>Bacteria</taxon>
        <taxon>Bacillati</taxon>
        <taxon>Bacillota</taxon>
        <taxon>Clostridia</taxon>
        <taxon>Lachnospirales</taxon>
        <taxon>Lachnospiraceae</taxon>
        <taxon>Anaerocolumna</taxon>
    </lineage>
</organism>
<keyword evidence="4" id="KW-1133">Transmembrane helix</keyword>
<comment type="cofactor">
    <cofactor evidence="3">
        <name>Mg(2+)</name>
        <dbReference type="ChEBI" id="CHEBI:18420"/>
    </cofactor>
    <text evidence="3">Binds 2 magnesium ions per subunit.</text>
</comment>
<dbReference type="PANTHER" id="PTHR16222:SF24">
    <property type="entry name" value="ADP-RIBOSYLHYDROLASE ARH3"/>
    <property type="match status" value="1"/>
</dbReference>
<dbReference type="Proteomes" id="UP000184386">
    <property type="component" value="Unassembled WGS sequence"/>
</dbReference>
<keyword evidence="4" id="KW-0812">Transmembrane</keyword>
<dbReference type="SUPFAM" id="SSF101478">
    <property type="entry name" value="ADP-ribosylglycohydrolase"/>
    <property type="match status" value="1"/>
</dbReference>
<feature type="binding site" evidence="3">
    <location>
        <position position="282"/>
    </location>
    <ligand>
        <name>Mg(2+)</name>
        <dbReference type="ChEBI" id="CHEBI:18420"/>
        <label>1</label>
    </ligand>
</feature>
<dbReference type="OrthoDB" id="9761704at2"/>
<keyword evidence="4" id="KW-0472">Membrane</keyword>
<dbReference type="AlphaFoldDB" id="A0A1M7CZN7"/>
<evidence type="ECO:0000313" key="6">
    <source>
        <dbReference type="Proteomes" id="UP000184386"/>
    </source>
</evidence>
<gene>
    <name evidence="5" type="ORF">SAMN02745136_05561</name>
</gene>
<evidence type="ECO:0000313" key="5">
    <source>
        <dbReference type="EMBL" id="SHL72587.1"/>
    </source>
</evidence>
<comment type="similarity">
    <text evidence="1">Belongs to the ADP-ribosylglycohydrolase family.</text>
</comment>